<accession>A0ABN9XAM9</accession>
<reference evidence="2" key="1">
    <citation type="submission" date="2023-10" db="EMBL/GenBank/DDBJ databases">
        <authorList>
            <person name="Chen Y."/>
            <person name="Shah S."/>
            <person name="Dougan E. K."/>
            <person name="Thang M."/>
            <person name="Chan C."/>
        </authorList>
    </citation>
    <scope>NUCLEOTIDE SEQUENCE [LARGE SCALE GENOMIC DNA]</scope>
</reference>
<feature type="region of interest" description="Disordered" evidence="1">
    <location>
        <begin position="1"/>
        <end position="46"/>
    </location>
</feature>
<gene>
    <name evidence="2" type="ORF">PCOR1329_LOCUS75024</name>
</gene>
<feature type="compositionally biased region" description="Basic and acidic residues" evidence="1">
    <location>
        <begin position="13"/>
        <end position="30"/>
    </location>
</feature>
<dbReference type="EMBL" id="CAUYUJ010020212">
    <property type="protein sequence ID" value="CAK0896585.1"/>
    <property type="molecule type" value="Genomic_DNA"/>
</dbReference>
<evidence type="ECO:0000313" key="2">
    <source>
        <dbReference type="EMBL" id="CAK0896585.1"/>
    </source>
</evidence>
<feature type="compositionally biased region" description="Basic and acidic residues" evidence="1">
    <location>
        <begin position="100"/>
        <end position="114"/>
    </location>
</feature>
<organism evidence="2 3">
    <name type="scientific">Prorocentrum cordatum</name>
    <dbReference type="NCBI Taxonomy" id="2364126"/>
    <lineage>
        <taxon>Eukaryota</taxon>
        <taxon>Sar</taxon>
        <taxon>Alveolata</taxon>
        <taxon>Dinophyceae</taxon>
        <taxon>Prorocentrales</taxon>
        <taxon>Prorocentraceae</taxon>
        <taxon>Prorocentrum</taxon>
    </lineage>
</organism>
<name>A0ABN9XAM9_9DINO</name>
<comment type="caution">
    <text evidence="2">The sequence shown here is derived from an EMBL/GenBank/DDBJ whole genome shotgun (WGS) entry which is preliminary data.</text>
</comment>
<feature type="region of interest" description="Disordered" evidence="1">
    <location>
        <begin position="739"/>
        <end position="758"/>
    </location>
</feature>
<evidence type="ECO:0000256" key="1">
    <source>
        <dbReference type="SAM" id="MobiDB-lite"/>
    </source>
</evidence>
<keyword evidence="3" id="KW-1185">Reference proteome</keyword>
<proteinExistence type="predicted"/>
<sequence length="908" mass="100494">MPADGQPPAASSGDRDKDDSQGEQGQRGREAQSGAPQGATGSSGSFISAQALELRSILREEIKAALAASGTAGPTSEGAAQPARDSASGPDPWEELGNDPWREGSKRGVGENEGARWAGRGWWSASADAPKNSQDDADLGQKKWSARHWRGSSSSTWRQSPEDWSSSWWEKPDLSDPDAWLGWGEYRLWRRGIRRWLAGTGVSVGRRADKIPKVLDLDLRKKFEDLSDDILVSEAGPQAIFDRLDVLSGQRQDDEMRRAGRECLFGFQRRQGEALSIYVARMDQVFERLSSQGLELNSKWRRLFIEEGVGLGDSQKQMLKILSKNSGEYQDLLHAIREMDMQRNESLTQGKKTFAEFEQTSQPVFYDDEDASSVSSMDSSQEQTVLVTVDKADLSELEVPTILAELASERRRTWKENKDYKRRLKGPVLRDRIVDKTDSIDLARFFLTTPGGEIIVDAAAGQGLIGPESLSKLDEGLAALGFRIPRVPSANKHAQGVGGRTSVLTGLLVPTGIEGRLGVMELDAISEEVPALMPIGMQEALGAVIDLPEEKVTFKNLVTTTPLKALPSGHRTIRIDKLGSSDDFHVPESVSSRFGVSKSDFVRQPVPQYKASRAYWEIPHVSGMTDQHYVLTGRDVPEGMQMKRLRWVHVVAQSLRIEEALSLSLLDMSRSGRLWPVAFTRKQRQFTIQMLQCRRDPLRRRVGANASATWIKCIDCDLRLAYWNAPKIEVQPQLLAIKDDPNHGSGPGSGSLSGAAMPNIRRYNKGQDDRKELLTKLVKTDTSRSPAAVKVPVHSEATSRPSYLPMQVGELAQVERKSRPRTSESTLAKDLKELKDAILQQNEHIQQHSQALQFLMQPHLAQIQQCQEAAVMTAIPGTPRQADKWEVIGQPVSQSPAPEMPIAAGKES</sequence>
<protein>
    <submittedName>
        <fullName evidence="2">Uncharacterized protein</fullName>
    </submittedName>
</protein>
<dbReference type="Proteomes" id="UP001189429">
    <property type="component" value="Unassembled WGS sequence"/>
</dbReference>
<feature type="region of interest" description="Disordered" evidence="1">
    <location>
        <begin position="67"/>
        <end position="115"/>
    </location>
</feature>
<evidence type="ECO:0000313" key="3">
    <source>
        <dbReference type="Proteomes" id="UP001189429"/>
    </source>
</evidence>